<accession>A0A4P6K0S9</accession>
<dbReference type="PANTHER" id="PTHR32309:SF31">
    <property type="entry name" value="CAPSULAR EXOPOLYSACCHARIDE FAMILY"/>
    <property type="match status" value="1"/>
</dbReference>
<organism evidence="3 4">
    <name type="scientific">Ktedonosporobacter rubrisoli</name>
    <dbReference type="NCBI Taxonomy" id="2509675"/>
    <lineage>
        <taxon>Bacteria</taxon>
        <taxon>Bacillati</taxon>
        <taxon>Chloroflexota</taxon>
        <taxon>Ktedonobacteria</taxon>
        <taxon>Ktedonobacterales</taxon>
        <taxon>Ktedonosporobacteraceae</taxon>
        <taxon>Ktedonosporobacter</taxon>
    </lineage>
</organism>
<keyword evidence="1" id="KW-1133">Transmembrane helix</keyword>
<gene>
    <name evidence="3" type="ORF">EPA93_39560</name>
</gene>
<dbReference type="AlphaFoldDB" id="A0A4P6K0S9"/>
<dbReference type="Gene3D" id="3.40.50.300">
    <property type="entry name" value="P-loop containing nucleotide triphosphate hydrolases"/>
    <property type="match status" value="1"/>
</dbReference>
<evidence type="ECO:0000313" key="4">
    <source>
        <dbReference type="Proteomes" id="UP000290365"/>
    </source>
</evidence>
<sequence length="503" mass="56153">MELKAYLEGIGRKWWLLGLVALLSWSLGGMIASNQTPIYTSSVAILLNDRLLANTAFPSGMVQLNIPTSSQQYQGKVVSPAILRRIMKTYPHLNEEQLKNNISVSTDQTNQILLIHVNDISPYATADIANFLASMFVKAQTDSIQRQMSYYNQWLQETTTRLNDQINKLNLQIEAATPPQPQRGPAPALTPAQKVTLTQYQSQVNQDRHALYNYQQSLLEVQHALPMIAQTYSILQKADIPEEPTVLPLPGLVIQGLVLAAGLLLTICVLVALDFFTPFVRHKQELLRLAGISVTAEIPQLHPSEQRKLLSAEKLPLPGRLMPLRLLGSAISAGIMRDKGGYTILLSSPRKKRRLATVLASVLAHKGHKTLLVDMDFEHPELHNQLEAEELYTCQTSKGHELSCIRQSTQPNLFLLPAQATLSQGEPLTATTLLTLLPELQHSFDLIILDAPPVDHPDTHILISKVRQVLLFVRKRRDSLKAIKMARATCEKLKTQPLYVFLT</sequence>
<dbReference type="PANTHER" id="PTHR32309">
    <property type="entry name" value="TYROSINE-PROTEIN KINASE"/>
    <property type="match status" value="1"/>
</dbReference>
<feature type="domain" description="AAA" evidence="2">
    <location>
        <begin position="355"/>
        <end position="475"/>
    </location>
</feature>
<dbReference type="KEGG" id="kbs:EPA93_39560"/>
<dbReference type="RefSeq" id="WP_129892808.1">
    <property type="nucleotide sequence ID" value="NZ_CP035758.1"/>
</dbReference>
<proteinExistence type="predicted"/>
<reference evidence="3 4" key="1">
    <citation type="submission" date="2019-01" db="EMBL/GenBank/DDBJ databases">
        <title>Ktedonosporobacter rubrisoli SCAWS-G2.</title>
        <authorList>
            <person name="Huang Y."/>
            <person name="Yan B."/>
        </authorList>
    </citation>
    <scope>NUCLEOTIDE SEQUENCE [LARGE SCALE GENOMIC DNA]</scope>
    <source>
        <strain evidence="3 4">SCAWS-G2</strain>
    </source>
</reference>
<evidence type="ECO:0000313" key="3">
    <source>
        <dbReference type="EMBL" id="QBD81747.1"/>
    </source>
</evidence>
<evidence type="ECO:0000256" key="1">
    <source>
        <dbReference type="SAM" id="Phobius"/>
    </source>
</evidence>
<name>A0A4P6K0S9_KTERU</name>
<protein>
    <recommendedName>
        <fullName evidence="2">AAA domain-containing protein</fullName>
    </recommendedName>
</protein>
<dbReference type="SUPFAM" id="SSF52540">
    <property type="entry name" value="P-loop containing nucleoside triphosphate hydrolases"/>
    <property type="match status" value="1"/>
</dbReference>
<dbReference type="OrthoDB" id="230260at2"/>
<dbReference type="InterPro" id="IPR050445">
    <property type="entry name" value="Bact_polysacc_biosynth/exp"/>
</dbReference>
<evidence type="ECO:0000259" key="2">
    <source>
        <dbReference type="Pfam" id="PF13614"/>
    </source>
</evidence>
<keyword evidence="1" id="KW-0472">Membrane</keyword>
<dbReference type="InterPro" id="IPR025669">
    <property type="entry name" value="AAA_dom"/>
</dbReference>
<dbReference type="Proteomes" id="UP000290365">
    <property type="component" value="Chromosome"/>
</dbReference>
<dbReference type="Pfam" id="PF13614">
    <property type="entry name" value="AAA_31"/>
    <property type="match status" value="1"/>
</dbReference>
<feature type="transmembrane region" description="Helical" evidence="1">
    <location>
        <begin position="252"/>
        <end position="276"/>
    </location>
</feature>
<dbReference type="EMBL" id="CP035758">
    <property type="protein sequence ID" value="QBD81747.1"/>
    <property type="molecule type" value="Genomic_DNA"/>
</dbReference>
<keyword evidence="1" id="KW-0812">Transmembrane</keyword>
<keyword evidence="4" id="KW-1185">Reference proteome</keyword>
<dbReference type="InterPro" id="IPR027417">
    <property type="entry name" value="P-loop_NTPase"/>
</dbReference>